<keyword evidence="2 5" id="KW-0808">Transferase</keyword>
<dbReference type="InterPro" id="IPR019734">
    <property type="entry name" value="TPR_rpt"/>
</dbReference>
<evidence type="ECO:0000256" key="5">
    <source>
        <dbReference type="PROSITE-ProRule" id="PRU01015"/>
    </source>
</evidence>
<proteinExistence type="predicted"/>
<dbReference type="FunFam" id="3.40.50.150:FF:000078">
    <property type="entry name" value="Protein arginine methyltransferase 9"/>
    <property type="match status" value="1"/>
</dbReference>
<evidence type="ECO:0000256" key="1">
    <source>
        <dbReference type="ARBA" id="ARBA00022603"/>
    </source>
</evidence>
<organism evidence="7 8">
    <name type="scientific">Sus scrofa</name>
    <name type="common">Pig</name>
    <dbReference type="NCBI Taxonomy" id="9823"/>
    <lineage>
        <taxon>Eukaryota</taxon>
        <taxon>Metazoa</taxon>
        <taxon>Chordata</taxon>
        <taxon>Craniata</taxon>
        <taxon>Vertebrata</taxon>
        <taxon>Euteleostomi</taxon>
        <taxon>Mammalia</taxon>
        <taxon>Eutheria</taxon>
        <taxon>Laurasiatheria</taxon>
        <taxon>Artiodactyla</taxon>
        <taxon>Suina</taxon>
        <taxon>Suidae</taxon>
        <taxon>Sus</taxon>
    </lineage>
</organism>
<dbReference type="InterPro" id="IPR055135">
    <property type="entry name" value="PRMT_dom"/>
</dbReference>
<evidence type="ECO:0000259" key="6">
    <source>
        <dbReference type="Pfam" id="PF22528"/>
    </source>
</evidence>
<dbReference type="PANTHER" id="PTHR11006:SF60">
    <property type="entry name" value="PROTEIN ARGININE N-METHYLTRANSFERASE 9"/>
    <property type="match status" value="1"/>
</dbReference>
<gene>
    <name evidence="7" type="primary">PRMT9</name>
</gene>
<dbReference type="CDD" id="cd02440">
    <property type="entry name" value="AdoMet_MTases"/>
    <property type="match status" value="1"/>
</dbReference>
<sequence>MKESNRLLRETFQYTLFRWAEELDALSRTQDLLGCYEQAMELFPDDEVICNSMGEHLFRMGFRDEAAGYFRKAVKLNPDFSDAKENFYRVANWLVERWHFIMLNDTKRNTIYNAAIQKAVCLGSKSVLDIGAGTGILSMFAKKAGAHSVYACELSKTMFELACDVVAANKMEAGIQLLHMKSLDIEIPKHIPERVSLVVTETVDAGLFGEGIVESLIHAWEHLLLQPKTKGENGNCEKYGKVIPASAVIFGMAVECAEIRRHHRVGIKDVAGICLPTNVKFQSPAYSSVDAEETVEPYTTEKMSRVPGGYLALTECFEIMTVDFNNLQELKSLATKKPDKIGIPVIKEGVLDAIVVWFELQLDDEHSLSTSPSEETCWEQAVYPVHDLADYWIKPGDQVMMEVSCQDCYLRIQSISVFSSDHEMDVGTSFTKSKDLLSLGNEAELCSALANLQTSTPDSAEQICVLESTEIALLNNVPYHEGFKMAMRKVLSSLTPEKLGQAMDTQCQNNEINCGSGQNDSEPFYVLDVSEGFSVLPIIAGALGQVKPYSSVEKDQHRITLDLISEANHFPKETLEFWLKHVEDESAVLQRPKSDKLWSIIILDVIEPSGLIQQEIMEKAAISRCLLQSGGKIFPQYVLMFGLLVESQTLVEESAVQGAERTLGFNIAPFINQFQVPIRVFLDLSSLPCIPLSQPVELLRLDLMTPYLNTSNREVKVRICKSGQVTAIPFWYHMYLDDEIMLDTSSEASHWKQAAVVLDHPFRVEMGDELVLHVQHHKSNVSITVKQ</sequence>
<dbReference type="GO" id="GO:0032259">
    <property type="term" value="P:methylation"/>
    <property type="evidence" value="ECO:0007669"/>
    <property type="project" value="UniProtKB-KW"/>
</dbReference>
<dbReference type="Pfam" id="PF06325">
    <property type="entry name" value="PrmA"/>
    <property type="match status" value="1"/>
</dbReference>
<dbReference type="GO" id="GO:0016274">
    <property type="term" value="F:protein-arginine N-methyltransferase activity"/>
    <property type="evidence" value="ECO:0007669"/>
    <property type="project" value="InterPro"/>
</dbReference>
<dbReference type="Gene3D" id="3.40.50.150">
    <property type="entry name" value="Vaccinia Virus protein VP39"/>
    <property type="match status" value="1"/>
</dbReference>
<keyword evidence="1 5" id="KW-0489">Methyltransferase</keyword>
<dbReference type="FunFam" id="3.40.50.150:FF:000384">
    <property type="entry name" value="Protein arginine methyltransferase 9"/>
    <property type="match status" value="1"/>
</dbReference>
<keyword evidence="4" id="KW-0802">TPR repeat</keyword>
<accession>A0A8D1M1Z7</accession>
<dbReference type="FunFam" id="2.70.160.11:FF:000006">
    <property type="entry name" value="Protein arginine methyltransferase 9"/>
    <property type="match status" value="1"/>
</dbReference>
<dbReference type="AlphaFoldDB" id="A0A8D1M1Z7"/>
<dbReference type="PROSITE" id="PS50005">
    <property type="entry name" value="TPR"/>
    <property type="match status" value="1"/>
</dbReference>
<feature type="domain" description="Protein arginine N-methyltransferase" evidence="6">
    <location>
        <begin position="692"/>
        <end position="781"/>
    </location>
</feature>
<dbReference type="Ensembl" id="ENSSSCT00050039070.1">
    <property type="protein sequence ID" value="ENSSSCP00050016163.1"/>
    <property type="gene ID" value="ENSSSCG00050029069.1"/>
</dbReference>
<dbReference type="PANTHER" id="PTHR11006">
    <property type="entry name" value="PROTEIN ARGININE N-METHYLTRANSFERASE"/>
    <property type="match status" value="1"/>
</dbReference>
<dbReference type="PROSITE" id="PS51678">
    <property type="entry name" value="SAM_MT_PRMT"/>
    <property type="match status" value="2"/>
</dbReference>
<dbReference type="InterPro" id="IPR025799">
    <property type="entry name" value="Arg_MeTrfase"/>
</dbReference>
<dbReference type="InterPro" id="IPR011990">
    <property type="entry name" value="TPR-like_helical_dom_sf"/>
</dbReference>
<reference evidence="7" key="1">
    <citation type="submission" date="2025-08" db="UniProtKB">
        <authorList>
            <consortium name="Ensembl"/>
        </authorList>
    </citation>
    <scope>IDENTIFICATION</scope>
</reference>
<dbReference type="Gene3D" id="2.70.160.11">
    <property type="entry name" value="Hnrnp arginine n-methyltransferase1"/>
    <property type="match status" value="2"/>
</dbReference>
<dbReference type="Pfam" id="PF22528">
    <property type="entry name" value="PRMT_C"/>
    <property type="match status" value="2"/>
</dbReference>
<evidence type="ECO:0000256" key="2">
    <source>
        <dbReference type="ARBA" id="ARBA00022679"/>
    </source>
</evidence>
<keyword evidence="3 5" id="KW-0949">S-adenosyl-L-methionine</keyword>
<evidence type="ECO:0000313" key="8">
    <source>
        <dbReference type="Proteomes" id="UP000694571"/>
    </source>
</evidence>
<feature type="domain" description="Protein arginine N-methyltransferase" evidence="6">
    <location>
        <begin position="313"/>
        <end position="407"/>
    </location>
</feature>
<dbReference type="SUPFAM" id="SSF53335">
    <property type="entry name" value="S-adenosyl-L-methionine-dependent methyltransferases"/>
    <property type="match status" value="2"/>
</dbReference>
<feature type="repeat" description="TPR" evidence="4">
    <location>
        <begin position="47"/>
        <end position="80"/>
    </location>
</feature>
<evidence type="ECO:0000313" key="7">
    <source>
        <dbReference type="Ensembl" id="ENSSSCP00050016163.1"/>
    </source>
</evidence>
<dbReference type="FunFam" id="2.70.160.11:FF:000011">
    <property type="entry name" value="Protein arginine N-methyltransferase 9"/>
    <property type="match status" value="1"/>
</dbReference>
<dbReference type="InterPro" id="IPR029063">
    <property type="entry name" value="SAM-dependent_MTases_sf"/>
</dbReference>
<name>A0A8D1M1Z7_PIG</name>
<dbReference type="Gene3D" id="1.25.40.10">
    <property type="entry name" value="Tetratricopeptide repeat domain"/>
    <property type="match status" value="1"/>
</dbReference>
<protein>
    <submittedName>
        <fullName evidence="7">Protein arginine methyltransferase 9</fullName>
    </submittedName>
</protein>
<dbReference type="SUPFAM" id="SSF48452">
    <property type="entry name" value="TPR-like"/>
    <property type="match status" value="1"/>
</dbReference>
<evidence type="ECO:0000256" key="4">
    <source>
        <dbReference type="PROSITE-ProRule" id="PRU00339"/>
    </source>
</evidence>
<evidence type="ECO:0000256" key="3">
    <source>
        <dbReference type="ARBA" id="ARBA00022691"/>
    </source>
</evidence>
<dbReference type="Proteomes" id="UP000694571">
    <property type="component" value="Unplaced"/>
</dbReference>